<protein>
    <recommendedName>
        <fullName evidence="1">PRC-barrel domain-containing protein</fullName>
    </recommendedName>
</protein>
<name>A0A160IPX0_9BACL</name>
<evidence type="ECO:0000259" key="1">
    <source>
        <dbReference type="Pfam" id="PF05239"/>
    </source>
</evidence>
<dbReference type="EMBL" id="CP015378">
    <property type="protein sequence ID" value="ANC78207.1"/>
    <property type="molecule type" value="Genomic_DNA"/>
</dbReference>
<keyword evidence="3" id="KW-1185">Reference proteome</keyword>
<evidence type="ECO:0000313" key="2">
    <source>
        <dbReference type="EMBL" id="ANC78207.1"/>
    </source>
</evidence>
<proteinExistence type="predicted"/>
<evidence type="ECO:0000313" key="3">
    <source>
        <dbReference type="Proteomes" id="UP000076623"/>
    </source>
</evidence>
<dbReference type="Pfam" id="PF05239">
    <property type="entry name" value="PRC"/>
    <property type="match status" value="1"/>
</dbReference>
<dbReference type="AlphaFoldDB" id="A0A160IPX0"/>
<feature type="domain" description="PRC-barrel" evidence="1">
    <location>
        <begin position="132"/>
        <end position="172"/>
    </location>
</feature>
<gene>
    <name evidence="2" type="ORF">ABE65_015935</name>
</gene>
<accession>A0A160IPX0</accession>
<reference evidence="2 3" key="1">
    <citation type="submission" date="2016-04" db="EMBL/GenBank/DDBJ databases">
        <title>Complete genome sequence of Fictibacillus phosphorivorans G25-29, a strain toxic to nematodes.</title>
        <authorList>
            <person name="Zheng Z."/>
        </authorList>
    </citation>
    <scope>NUCLEOTIDE SEQUENCE [LARGE SCALE GENOMIC DNA]</scope>
    <source>
        <strain evidence="2 3">G25-29</strain>
    </source>
</reference>
<dbReference type="KEGG" id="fpn:ABE65_015935"/>
<sequence>MKLSAEKLMGANAQNHTISTEETQHKINDILFNMYDHRLCYFTYTVDNGINQREEIPSDKHMETVVAATSGIGTQHTPFTGSSTLAANQNYGKETFFIPWHQVKEFDEEKLVFSGNELQRDEPKECYSYMAIKDWDVIDQDGEKIGKIKDLIIDTDRQQVIGFSLAEGFWKNLFGQDDKYMPVSGTPNWESREWNIERTPDLLLKDNKDEL</sequence>
<dbReference type="Gene3D" id="2.30.30.240">
    <property type="entry name" value="PRC-barrel domain"/>
    <property type="match status" value="1"/>
</dbReference>
<dbReference type="Proteomes" id="UP000076623">
    <property type="component" value="Chromosome"/>
</dbReference>
<dbReference type="RefSeq" id="WP_066396950.1">
    <property type="nucleotide sequence ID" value="NZ_CP015378.1"/>
</dbReference>
<dbReference type="STRING" id="1221500.ABE65_015935"/>
<organism evidence="2 3">
    <name type="scientific">Fictibacillus phosphorivorans</name>
    <dbReference type="NCBI Taxonomy" id="1221500"/>
    <lineage>
        <taxon>Bacteria</taxon>
        <taxon>Bacillati</taxon>
        <taxon>Bacillota</taxon>
        <taxon>Bacilli</taxon>
        <taxon>Bacillales</taxon>
        <taxon>Fictibacillaceae</taxon>
        <taxon>Fictibacillus</taxon>
    </lineage>
</organism>
<dbReference type="SUPFAM" id="SSF50346">
    <property type="entry name" value="PRC-barrel domain"/>
    <property type="match status" value="1"/>
</dbReference>
<dbReference type="InterPro" id="IPR027275">
    <property type="entry name" value="PRC-brl_dom"/>
</dbReference>
<dbReference type="InterPro" id="IPR011033">
    <property type="entry name" value="PRC_barrel-like_sf"/>
</dbReference>